<protein>
    <recommendedName>
        <fullName evidence="2">DUF4283 domain-containing protein</fullName>
    </recommendedName>
</protein>
<dbReference type="EMBL" id="WJXA01000006">
    <property type="protein sequence ID" value="KAF7140918.1"/>
    <property type="molecule type" value="Genomic_DNA"/>
</dbReference>
<feature type="region of interest" description="Disordered" evidence="1">
    <location>
        <begin position="307"/>
        <end position="328"/>
    </location>
</feature>
<accession>A0A834GW19</accession>
<gene>
    <name evidence="3" type="ORF">RHSIM_Rhsim06G0096800</name>
</gene>
<comment type="caution">
    <text evidence="3">The sequence shown here is derived from an EMBL/GenBank/DDBJ whole genome shotgun (WGS) entry which is preliminary data.</text>
</comment>
<dbReference type="InterPro" id="IPR036691">
    <property type="entry name" value="Endo/exonu/phosph_ase_sf"/>
</dbReference>
<evidence type="ECO:0000313" key="4">
    <source>
        <dbReference type="Proteomes" id="UP000626092"/>
    </source>
</evidence>
<feature type="region of interest" description="Disordered" evidence="1">
    <location>
        <begin position="216"/>
        <end position="239"/>
    </location>
</feature>
<dbReference type="SUPFAM" id="SSF56219">
    <property type="entry name" value="DNase I-like"/>
    <property type="match status" value="1"/>
</dbReference>
<evidence type="ECO:0000259" key="2">
    <source>
        <dbReference type="Pfam" id="PF14111"/>
    </source>
</evidence>
<proteinExistence type="predicted"/>
<dbReference type="PANTHER" id="PTHR33710">
    <property type="entry name" value="BNAC02G09200D PROTEIN"/>
    <property type="match status" value="1"/>
</dbReference>
<keyword evidence="4" id="KW-1185">Reference proteome</keyword>
<sequence length="1037" mass="117320">MANTEVLDLEEGSGETGEITNLCLLGKVLNPKPLNVLAISNICNSAWKTRAPFSVVPWSNNVFLFRFQDAEDKASILRDSPWSVNNSLLVLQNLINGVAVPDQIFTHSPFWVQIHGLPIEKMTQRNAEIIGKRFAKLLAIESSADGILLGRSFLRVRVEIEVSKPLPKGLGHDNRSCKFVSREEGTNSGYNPEMRASWVRRSQNPIVELNHHVEKDENEANQDNQQRQLPSKGAHSPRFHDTGIVLERTGVPAPVGTDSPHMSPKTTLNNHLMDISLSTVFTSLNLKRKVVVSSEEERGTKLLRLCAPEPKLTSPSSSPKSDLPKINHKPKRTYTKRALKSIRPSDKFGETALCDVPIGVGNPYEVNLCDVPIEGDNPNLTMEEGRGIGRTLTTQALGDLVRRNRPSIIFLMETKNNMVKMETIRRRLRFDFGFYVDPEGLAEGMALWWNNDVSIDVETANKNLVHAAISVLADSSRWAASFVYCCPTHAGKEKVWNEMREIASSEHLPWLCVGDFNQVLTVGDKVGGNIPDSGRIKAFNDMLNDCGLADLGCKGPRFTWRNDRAEGGFIMERIDMAFANMEWREKFDTALVFVEVAVGSDHNPAIKEECHRIISKAWDQVFVGSEMFRLCKKLRGCIEDLKVWHRNNFDDLRFQIATLRDQLAGVQRENENGFNADNYVKEKVLITKLEDLWQKEAMFWHQRSRVNWLKMGDKNTRFFHLSTVNRRQRNQVAKLKDENGNWQVDKECIAGIIKGHFEKLYSPPHIRNTEAIISLVDPVVLSKMNTALTKPVTREEVKAATFQMGALKAPGSDGFPGLFYQKYWHVVGEDVFNAARNFFEGGYLLKEMNHTNVTLIPKIMNPESMGEANKKSFHWKNWNSLCFTKSEGGLGIKDLQLFNQALLAKQEVKLLSSSSWAWKSILHGRDALIKGIRWQVGSGDKISIWNDFWLPSLLPIKLISCLSDDAPLSSFLPPRHATVDKLFMPNNKEWNKNLISSRFPFGISSLIMTIPLSQFGFEDRFIWGYSKDVDFNEQACL</sequence>
<feature type="compositionally biased region" description="Low complexity" evidence="1">
    <location>
        <begin position="308"/>
        <end position="321"/>
    </location>
</feature>
<dbReference type="InterPro" id="IPR025558">
    <property type="entry name" value="DUF4283"/>
</dbReference>
<feature type="domain" description="DUF4283" evidence="2">
    <location>
        <begin position="21"/>
        <end position="94"/>
    </location>
</feature>
<dbReference type="AlphaFoldDB" id="A0A834GW19"/>
<dbReference type="Proteomes" id="UP000626092">
    <property type="component" value="Unassembled WGS sequence"/>
</dbReference>
<dbReference type="PANTHER" id="PTHR33710:SF62">
    <property type="entry name" value="DUF4283 DOMAIN PROTEIN"/>
    <property type="match status" value="1"/>
</dbReference>
<evidence type="ECO:0000313" key="3">
    <source>
        <dbReference type="EMBL" id="KAF7140918.1"/>
    </source>
</evidence>
<organism evidence="3 4">
    <name type="scientific">Rhododendron simsii</name>
    <name type="common">Sims's rhododendron</name>
    <dbReference type="NCBI Taxonomy" id="118357"/>
    <lineage>
        <taxon>Eukaryota</taxon>
        <taxon>Viridiplantae</taxon>
        <taxon>Streptophyta</taxon>
        <taxon>Embryophyta</taxon>
        <taxon>Tracheophyta</taxon>
        <taxon>Spermatophyta</taxon>
        <taxon>Magnoliopsida</taxon>
        <taxon>eudicotyledons</taxon>
        <taxon>Gunneridae</taxon>
        <taxon>Pentapetalae</taxon>
        <taxon>asterids</taxon>
        <taxon>Ericales</taxon>
        <taxon>Ericaceae</taxon>
        <taxon>Ericoideae</taxon>
        <taxon>Rhodoreae</taxon>
        <taxon>Rhododendron</taxon>
    </lineage>
</organism>
<dbReference type="Gene3D" id="3.60.10.10">
    <property type="entry name" value="Endonuclease/exonuclease/phosphatase"/>
    <property type="match status" value="1"/>
</dbReference>
<dbReference type="Pfam" id="PF14111">
    <property type="entry name" value="DUF4283"/>
    <property type="match status" value="1"/>
</dbReference>
<name>A0A834GW19_RHOSS</name>
<reference evidence="3" key="1">
    <citation type="submission" date="2019-11" db="EMBL/GenBank/DDBJ databases">
        <authorList>
            <person name="Liu Y."/>
            <person name="Hou J."/>
            <person name="Li T.-Q."/>
            <person name="Guan C.-H."/>
            <person name="Wu X."/>
            <person name="Wu H.-Z."/>
            <person name="Ling F."/>
            <person name="Zhang R."/>
            <person name="Shi X.-G."/>
            <person name="Ren J.-P."/>
            <person name="Chen E.-F."/>
            <person name="Sun J.-M."/>
        </authorList>
    </citation>
    <scope>NUCLEOTIDE SEQUENCE</scope>
    <source>
        <strain evidence="3">Adult_tree_wgs_1</strain>
        <tissue evidence="3">Leaves</tissue>
    </source>
</reference>
<dbReference type="OrthoDB" id="1001388at2759"/>
<evidence type="ECO:0000256" key="1">
    <source>
        <dbReference type="SAM" id="MobiDB-lite"/>
    </source>
</evidence>